<keyword evidence="1" id="KW-0812">Transmembrane</keyword>
<evidence type="ECO:0000313" key="3">
    <source>
        <dbReference type="Proteomes" id="UP000652219"/>
    </source>
</evidence>
<keyword evidence="1" id="KW-0472">Membrane</keyword>
<evidence type="ECO:0000256" key="1">
    <source>
        <dbReference type="SAM" id="Phobius"/>
    </source>
</evidence>
<organism evidence="2 3">
    <name type="scientific">Colletotrichum sojae</name>
    <dbReference type="NCBI Taxonomy" id="2175907"/>
    <lineage>
        <taxon>Eukaryota</taxon>
        <taxon>Fungi</taxon>
        <taxon>Dikarya</taxon>
        <taxon>Ascomycota</taxon>
        <taxon>Pezizomycotina</taxon>
        <taxon>Sordariomycetes</taxon>
        <taxon>Hypocreomycetidae</taxon>
        <taxon>Glomerellales</taxon>
        <taxon>Glomerellaceae</taxon>
        <taxon>Colletotrichum</taxon>
        <taxon>Colletotrichum orchidearum species complex</taxon>
    </lineage>
</organism>
<feature type="non-terminal residue" evidence="2">
    <location>
        <position position="124"/>
    </location>
</feature>
<feature type="transmembrane region" description="Helical" evidence="1">
    <location>
        <begin position="55"/>
        <end position="78"/>
    </location>
</feature>
<accession>A0A8H6IK84</accession>
<sequence>NISELTGDPLNPTAGELWKTATPISVVVIVLSLLVAFHIIYPTVLKGCKKALGKFLDTALAIAVAVFLVLVGLLALPLRALMSGSPRAHVKNWIGVWHYLSLFLRLFMGLHPKRTAGGGGDSMV</sequence>
<reference evidence="2 3" key="1">
    <citation type="journal article" date="2020" name="Phytopathology">
        <title>Genome Sequence Resources of Colletotrichum truncatum, C. plurivorum, C. musicola, and C. sojae: Four Species Pathogenic to Soybean (Glycine max).</title>
        <authorList>
            <person name="Rogerio F."/>
            <person name="Boufleur T.R."/>
            <person name="Ciampi-Guillardi M."/>
            <person name="Sukno S.A."/>
            <person name="Thon M.R."/>
            <person name="Massola Junior N.S."/>
            <person name="Baroncelli R."/>
        </authorList>
    </citation>
    <scope>NUCLEOTIDE SEQUENCE [LARGE SCALE GENOMIC DNA]</scope>
    <source>
        <strain evidence="2 3">LFN0009</strain>
    </source>
</reference>
<proteinExistence type="predicted"/>
<name>A0A8H6IK84_9PEZI</name>
<keyword evidence="3" id="KW-1185">Reference proteome</keyword>
<comment type="caution">
    <text evidence="2">The sequence shown here is derived from an EMBL/GenBank/DDBJ whole genome shotgun (WGS) entry which is preliminary data.</text>
</comment>
<gene>
    <name evidence="2" type="ORF">CSOJ01_16078</name>
</gene>
<dbReference type="Proteomes" id="UP000652219">
    <property type="component" value="Unassembled WGS sequence"/>
</dbReference>
<keyword evidence="1" id="KW-1133">Transmembrane helix</keyword>
<dbReference type="AlphaFoldDB" id="A0A8H6IK84"/>
<evidence type="ECO:0000313" key="2">
    <source>
        <dbReference type="EMBL" id="KAF6781469.1"/>
    </source>
</evidence>
<dbReference type="EMBL" id="WIGN01001013">
    <property type="protein sequence ID" value="KAF6781469.1"/>
    <property type="molecule type" value="Genomic_DNA"/>
</dbReference>
<protein>
    <submittedName>
        <fullName evidence="2">Ankyrin repeat protein</fullName>
    </submittedName>
</protein>
<feature type="transmembrane region" description="Helical" evidence="1">
    <location>
        <begin position="20"/>
        <end position="43"/>
    </location>
</feature>